<feature type="compositionally biased region" description="Pro residues" evidence="1">
    <location>
        <begin position="235"/>
        <end position="245"/>
    </location>
</feature>
<dbReference type="InterPro" id="IPR012677">
    <property type="entry name" value="Nucleotide-bd_a/b_plait_sf"/>
</dbReference>
<protein>
    <recommendedName>
        <fullName evidence="2">J domain-containing protein</fullName>
    </recommendedName>
</protein>
<dbReference type="Gene3D" id="1.10.287.110">
    <property type="entry name" value="DnaJ domain"/>
    <property type="match status" value="1"/>
</dbReference>
<name>A0A6P6U389_COFAR</name>
<dbReference type="SMART" id="SM00271">
    <property type="entry name" value="DnaJ"/>
    <property type="match status" value="1"/>
</dbReference>
<dbReference type="CDD" id="cd12429">
    <property type="entry name" value="RRM_DNAJC17"/>
    <property type="match status" value="1"/>
</dbReference>
<dbReference type="InterPro" id="IPR036869">
    <property type="entry name" value="J_dom_sf"/>
</dbReference>
<dbReference type="RefSeq" id="XP_027084527.1">
    <property type="nucleotide sequence ID" value="XM_027228726.2"/>
</dbReference>
<dbReference type="Gene3D" id="3.30.70.330">
    <property type="match status" value="1"/>
</dbReference>
<accession>A0A6P6U389</accession>
<dbReference type="Proteomes" id="UP001652660">
    <property type="component" value="Chromosome 8c"/>
</dbReference>
<feature type="region of interest" description="Disordered" evidence="1">
    <location>
        <begin position="229"/>
        <end position="251"/>
    </location>
</feature>
<dbReference type="PRINTS" id="PR00625">
    <property type="entry name" value="JDOMAIN"/>
</dbReference>
<gene>
    <name evidence="4" type="primary">LOC113706751</name>
</gene>
<dbReference type="OrthoDB" id="10250354at2759"/>
<dbReference type="Pfam" id="PF00226">
    <property type="entry name" value="DnaJ"/>
    <property type="match status" value="1"/>
</dbReference>
<dbReference type="PANTHER" id="PTHR45098">
    <property type="entry name" value="DNAJ DOMAIN CONTAINING PROTEIN, EXPRESSED"/>
    <property type="match status" value="1"/>
</dbReference>
<evidence type="ECO:0000313" key="3">
    <source>
        <dbReference type="Proteomes" id="UP001652660"/>
    </source>
</evidence>
<dbReference type="CDD" id="cd06257">
    <property type="entry name" value="DnaJ"/>
    <property type="match status" value="1"/>
</dbReference>
<reference evidence="4" key="2">
    <citation type="submission" date="2025-08" db="UniProtKB">
        <authorList>
            <consortium name="RefSeq"/>
        </authorList>
    </citation>
    <scope>IDENTIFICATION</scope>
    <source>
        <tissue evidence="4">Leaves</tissue>
    </source>
</reference>
<dbReference type="InterPro" id="IPR034254">
    <property type="entry name" value="DNAJC17_RRM"/>
</dbReference>
<dbReference type="SUPFAM" id="SSF46565">
    <property type="entry name" value="Chaperone J-domain"/>
    <property type="match status" value="1"/>
</dbReference>
<evidence type="ECO:0000256" key="1">
    <source>
        <dbReference type="SAM" id="MobiDB-lite"/>
    </source>
</evidence>
<dbReference type="Pfam" id="PF00076">
    <property type="entry name" value="RRM_1"/>
    <property type="match status" value="1"/>
</dbReference>
<dbReference type="InterPro" id="IPR001623">
    <property type="entry name" value="DnaJ_domain"/>
</dbReference>
<dbReference type="SUPFAM" id="SSF54928">
    <property type="entry name" value="RNA-binding domain, RBD"/>
    <property type="match status" value="1"/>
</dbReference>
<evidence type="ECO:0000313" key="4">
    <source>
        <dbReference type="RefSeq" id="XP_027084527.1"/>
    </source>
</evidence>
<evidence type="ECO:0000259" key="2">
    <source>
        <dbReference type="PROSITE" id="PS50076"/>
    </source>
</evidence>
<dbReference type="PROSITE" id="PS50076">
    <property type="entry name" value="DNAJ_2"/>
    <property type="match status" value="1"/>
</dbReference>
<sequence>MEFVDHYLVLGLPTGEAGTRLSEKEIKKAYKSKALLLHPDKRPDDDPAAARSDFQKLKECYLVLKDVEARRQFDTLLLSRCCRRRPRSENVKNDPKRQKMMADLQVRERHCSDEELFRRAEESRIAEKLKGEIAKIREMMAATKKPPLDRARVLRVSWENSCNPNSYGAYTADRLRMLFEKFGEVEEVLVSKKKKNGNGGCSALVVMAYKDSAVAACWSVLGDVSNPLLVQPLDSSPPPPPPQPEPADHSKFEELVLAKLKQAANRQMS</sequence>
<feature type="domain" description="J" evidence="2">
    <location>
        <begin position="5"/>
        <end position="77"/>
    </location>
</feature>
<reference evidence="3" key="1">
    <citation type="journal article" date="2025" name="Foods">
        <title>Unveiling the Microbial Signatures of Arabica Coffee Cherries: Insights into Ripeness Specific Diversity, Functional Traits, and Implications for Quality and Safety.</title>
        <authorList>
            <consortium name="RefSeq"/>
            <person name="Tenea G.N."/>
            <person name="Cifuentes V."/>
            <person name="Reyes P."/>
            <person name="Cevallos-Vallejos M."/>
        </authorList>
    </citation>
    <scope>NUCLEOTIDE SEQUENCE [LARGE SCALE GENOMIC DNA]</scope>
</reference>
<organism evidence="3 4">
    <name type="scientific">Coffea arabica</name>
    <name type="common">Arabian coffee</name>
    <dbReference type="NCBI Taxonomy" id="13443"/>
    <lineage>
        <taxon>Eukaryota</taxon>
        <taxon>Viridiplantae</taxon>
        <taxon>Streptophyta</taxon>
        <taxon>Embryophyta</taxon>
        <taxon>Tracheophyta</taxon>
        <taxon>Spermatophyta</taxon>
        <taxon>Magnoliopsida</taxon>
        <taxon>eudicotyledons</taxon>
        <taxon>Gunneridae</taxon>
        <taxon>Pentapetalae</taxon>
        <taxon>asterids</taxon>
        <taxon>lamiids</taxon>
        <taxon>Gentianales</taxon>
        <taxon>Rubiaceae</taxon>
        <taxon>Ixoroideae</taxon>
        <taxon>Gardenieae complex</taxon>
        <taxon>Bertiereae - Coffeeae clade</taxon>
        <taxon>Coffeeae</taxon>
        <taxon>Coffea</taxon>
    </lineage>
</organism>
<dbReference type="GO" id="GO:0003723">
    <property type="term" value="F:RNA binding"/>
    <property type="evidence" value="ECO:0007669"/>
    <property type="project" value="InterPro"/>
</dbReference>
<dbReference type="InterPro" id="IPR035979">
    <property type="entry name" value="RBD_domain_sf"/>
</dbReference>
<dbReference type="GeneID" id="113706751"/>
<dbReference type="AlphaFoldDB" id="A0A6P6U389"/>
<proteinExistence type="predicted"/>
<dbReference type="PANTHER" id="PTHR45098:SF1">
    <property type="entry name" value="DNAJ DOMAIN CONTAINING PROTEIN, EXPRESSED"/>
    <property type="match status" value="1"/>
</dbReference>
<keyword evidence="3" id="KW-1185">Reference proteome</keyword>
<dbReference type="InterPro" id="IPR000504">
    <property type="entry name" value="RRM_dom"/>
</dbReference>